<dbReference type="EMBL" id="JASWJB010000037">
    <property type="protein sequence ID" value="KAK2608498.1"/>
    <property type="molecule type" value="Genomic_DNA"/>
</dbReference>
<organism evidence="4 5">
    <name type="scientific">Conoideocrella luteorostrata</name>
    <dbReference type="NCBI Taxonomy" id="1105319"/>
    <lineage>
        <taxon>Eukaryota</taxon>
        <taxon>Fungi</taxon>
        <taxon>Dikarya</taxon>
        <taxon>Ascomycota</taxon>
        <taxon>Pezizomycotina</taxon>
        <taxon>Sordariomycetes</taxon>
        <taxon>Hypocreomycetidae</taxon>
        <taxon>Hypocreales</taxon>
        <taxon>Clavicipitaceae</taxon>
        <taxon>Conoideocrella</taxon>
    </lineage>
</organism>
<name>A0AAJ0CV23_9HYPO</name>
<evidence type="ECO:0000256" key="3">
    <source>
        <dbReference type="SAM" id="SignalP"/>
    </source>
</evidence>
<comment type="caution">
    <text evidence="4">The sequence shown here is derived from an EMBL/GenBank/DDBJ whole genome shotgun (WGS) entry which is preliminary data.</text>
</comment>
<keyword evidence="5" id="KW-1185">Reference proteome</keyword>
<reference evidence="4" key="1">
    <citation type="submission" date="2023-06" db="EMBL/GenBank/DDBJ databases">
        <title>Conoideocrella luteorostrata (Hypocreales: Clavicipitaceae), a potential biocontrol fungus for elongate hemlock scale in United States Christmas tree production areas.</title>
        <authorList>
            <person name="Barrett H."/>
            <person name="Lovett B."/>
            <person name="Macias A.M."/>
            <person name="Stajich J.E."/>
            <person name="Kasson M.T."/>
        </authorList>
    </citation>
    <scope>NUCLEOTIDE SEQUENCE</scope>
    <source>
        <strain evidence="4">ARSEF 14590</strain>
    </source>
</reference>
<feature type="chain" id="PRO_5042515764" evidence="3">
    <location>
        <begin position="18"/>
        <end position="269"/>
    </location>
</feature>
<feature type="region of interest" description="Disordered" evidence="1">
    <location>
        <begin position="237"/>
        <end position="269"/>
    </location>
</feature>
<dbReference type="Proteomes" id="UP001251528">
    <property type="component" value="Unassembled WGS sequence"/>
</dbReference>
<evidence type="ECO:0000313" key="4">
    <source>
        <dbReference type="EMBL" id="KAK2608498.1"/>
    </source>
</evidence>
<keyword evidence="2" id="KW-0812">Transmembrane</keyword>
<keyword evidence="2" id="KW-0472">Membrane</keyword>
<keyword evidence="3" id="KW-0732">Signal</keyword>
<feature type="compositionally biased region" description="Polar residues" evidence="1">
    <location>
        <begin position="249"/>
        <end position="269"/>
    </location>
</feature>
<dbReference type="AlphaFoldDB" id="A0AAJ0CV23"/>
<proteinExistence type="predicted"/>
<evidence type="ECO:0000256" key="2">
    <source>
        <dbReference type="SAM" id="Phobius"/>
    </source>
</evidence>
<protein>
    <submittedName>
        <fullName evidence="4">Uncharacterized protein</fullName>
    </submittedName>
</protein>
<evidence type="ECO:0000313" key="5">
    <source>
        <dbReference type="Proteomes" id="UP001251528"/>
    </source>
</evidence>
<feature type="transmembrane region" description="Helical" evidence="2">
    <location>
        <begin position="188"/>
        <end position="210"/>
    </location>
</feature>
<accession>A0AAJ0CV23</accession>
<keyword evidence="2" id="KW-1133">Transmembrane helix</keyword>
<sequence length="269" mass="28757">MRSFPFGALLLAGSVAALPRQACLSAHSQALAEYTDCADRKAVSYCLSTLSSFETGDIKACYADAGCSARQAAADAEYIINRCNDISQGAELRRRYRAEIPHVEATTTMAAAELKARATNQVKTGNDCFSFGTTTVTACLTEVNNGKLKTLTCTPSPVQTSDCLDGWICTANTDRQQVCMLATNSLDIGGIIIAIVFGSFIVIGIGYLTFACCRERKNHKKVAAKAEAVALARAATKKKRAQESRAPLMQQTQDIGNGPNPFQDQPGHS</sequence>
<gene>
    <name evidence="4" type="ORF">QQS21_002960</name>
</gene>
<evidence type="ECO:0000256" key="1">
    <source>
        <dbReference type="SAM" id="MobiDB-lite"/>
    </source>
</evidence>
<feature type="signal peptide" evidence="3">
    <location>
        <begin position="1"/>
        <end position="17"/>
    </location>
</feature>